<dbReference type="InterPro" id="IPR038309">
    <property type="entry name" value="Rsd/AlgQ_sf"/>
</dbReference>
<organism evidence="4 5">
    <name type="scientific">Pseudidiomarina aestuarii</name>
    <dbReference type="NCBI Taxonomy" id="624146"/>
    <lineage>
        <taxon>Bacteria</taxon>
        <taxon>Pseudomonadati</taxon>
        <taxon>Pseudomonadota</taxon>
        <taxon>Gammaproteobacteria</taxon>
        <taxon>Alteromonadales</taxon>
        <taxon>Idiomarinaceae</taxon>
        <taxon>Pseudidiomarina</taxon>
    </lineage>
</organism>
<evidence type="ECO:0000313" key="4">
    <source>
        <dbReference type="EMBL" id="RUO39592.1"/>
    </source>
</evidence>
<dbReference type="Gene3D" id="1.20.120.1370">
    <property type="entry name" value="Regulator of RNA polymerase sigma(70) subunit, domain 4"/>
    <property type="match status" value="1"/>
</dbReference>
<dbReference type="NCBIfam" id="NF008723">
    <property type="entry name" value="PRK11718.1"/>
    <property type="match status" value="1"/>
</dbReference>
<dbReference type="GO" id="GO:0006355">
    <property type="term" value="P:regulation of DNA-templated transcription"/>
    <property type="evidence" value="ECO:0007669"/>
    <property type="project" value="InterPro"/>
</dbReference>
<reference evidence="5" key="1">
    <citation type="journal article" date="2018" name="Front. Microbiol.">
        <title>Genome-Based Analysis Reveals the Taxonomy and Diversity of the Family Idiomarinaceae.</title>
        <authorList>
            <person name="Liu Y."/>
            <person name="Lai Q."/>
            <person name="Shao Z."/>
        </authorList>
    </citation>
    <scope>NUCLEOTIDE SEQUENCE [LARGE SCALE GENOMIC DNA]</scope>
    <source>
        <strain evidence="5">KYW314</strain>
    </source>
</reference>
<evidence type="ECO:0000313" key="5">
    <source>
        <dbReference type="Proteomes" id="UP000287766"/>
    </source>
</evidence>
<keyword evidence="2 3" id="KW-0804">Transcription</keyword>
<dbReference type="AlphaFoldDB" id="A0A7Z6ZSL0"/>
<dbReference type="InterPro" id="IPR007448">
    <property type="entry name" value="Sigma70_reg_Rsd_AlgQ"/>
</dbReference>
<evidence type="ECO:0000256" key="1">
    <source>
        <dbReference type="ARBA" id="ARBA00023015"/>
    </source>
</evidence>
<comment type="similarity">
    <text evidence="3">Belongs to the Rsd/AlgQ family.</text>
</comment>
<comment type="caution">
    <text evidence="4">The sequence shown here is derived from an EMBL/GenBank/DDBJ whole genome shotgun (WGS) entry which is preliminary data.</text>
</comment>
<dbReference type="Pfam" id="PF04353">
    <property type="entry name" value="Rsd_AlgQ"/>
    <property type="match status" value="1"/>
</dbReference>
<sequence>MLERNEQAKQRWGGAHKSIDTWLHARQDLLIEYFKLAGLPPYERESQALPALADVRNFCSMLMDYISAGHFEIYDHIIESTDKAPQSTRDIANELFPLISDTTEIALDFNDRYSERDERSDLKNFDRELSSLGEALELRMEFEDRLLAALDQHELLVVVNESQ</sequence>
<dbReference type="EMBL" id="PIPR01000002">
    <property type="protein sequence ID" value="RUO39592.1"/>
    <property type="molecule type" value="Genomic_DNA"/>
</dbReference>
<dbReference type="Proteomes" id="UP000287766">
    <property type="component" value="Unassembled WGS sequence"/>
</dbReference>
<accession>A0A7Z6ZSL0</accession>
<name>A0A7Z6ZSL0_9GAMM</name>
<evidence type="ECO:0000256" key="3">
    <source>
        <dbReference type="RuleBase" id="RU004409"/>
    </source>
</evidence>
<proteinExistence type="inferred from homology"/>
<dbReference type="PIRSF" id="PIRSF016548">
    <property type="entry name" value="Rsd_AlgQ"/>
    <property type="match status" value="1"/>
</dbReference>
<protein>
    <submittedName>
        <fullName evidence="4">Sigma D regulator</fullName>
    </submittedName>
</protein>
<keyword evidence="5" id="KW-1185">Reference proteome</keyword>
<evidence type="ECO:0000256" key="2">
    <source>
        <dbReference type="ARBA" id="ARBA00023163"/>
    </source>
</evidence>
<keyword evidence="1 3" id="KW-0805">Transcription regulation</keyword>
<dbReference type="RefSeq" id="WP_169931308.1">
    <property type="nucleotide sequence ID" value="NZ_PIPR01000002.1"/>
</dbReference>
<gene>
    <name evidence="4" type="ORF">CWE22_09870</name>
</gene>